<sequence length="252" mass="28876">MNFFKSFSKFHKIYFVVFLVLNIVLFFVPAIQSGSLDSILTLTGIIGLVATIAGLFAAIYTARASVVCYIWGLLNTSSYAFVAYHSHVYGQVILYVFFQIPMQFVGFYLWNKSLKSGNTGEIEVKRMTGKNWAVLAIFFIVVWILYGIFLKYLPNIFQCLFHTHIDADKQYIIDALTSTLMICAVIMATKRYVEQWYFWIVSDGVGIILFILSLISTKHFSLNSLSGAIMWTQFTLNAVYGFINWKRLNKNK</sequence>
<gene>
    <name evidence="9" type="primary">pnuC_2</name>
    <name evidence="9" type="ORF">CLTHE_04130</name>
</gene>
<feature type="transmembrane region" description="Helical" evidence="8">
    <location>
        <begin position="222"/>
        <end position="243"/>
    </location>
</feature>
<proteinExistence type="inferred from homology"/>
<keyword evidence="6 8" id="KW-1133">Transmembrane helix</keyword>
<dbReference type="Proteomes" id="UP000191448">
    <property type="component" value="Unassembled WGS sequence"/>
</dbReference>
<evidence type="ECO:0000256" key="2">
    <source>
        <dbReference type="ARBA" id="ARBA00006669"/>
    </source>
</evidence>
<dbReference type="GO" id="GO:0034257">
    <property type="term" value="F:nicotinamide riboside transmembrane transporter activity"/>
    <property type="evidence" value="ECO:0007669"/>
    <property type="project" value="InterPro"/>
</dbReference>
<evidence type="ECO:0000256" key="8">
    <source>
        <dbReference type="SAM" id="Phobius"/>
    </source>
</evidence>
<protein>
    <submittedName>
        <fullName evidence="9">Nicotinamide riboside transporter PnuC</fullName>
    </submittedName>
</protein>
<comment type="caution">
    <text evidence="9">The sequence shown here is derived from an EMBL/GenBank/DDBJ whole genome shotgun (WGS) entry which is preliminary data.</text>
</comment>
<evidence type="ECO:0000313" key="10">
    <source>
        <dbReference type="Proteomes" id="UP000191448"/>
    </source>
</evidence>
<organism evidence="9 10">
    <name type="scientific">Clostridium thermobutyricum DSM 4928</name>
    <dbReference type="NCBI Taxonomy" id="1121339"/>
    <lineage>
        <taxon>Bacteria</taxon>
        <taxon>Bacillati</taxon>
        <taxon>Bacillota</taxon>
        <taxon>Clostridia</taxon>
        <taxon>Eubacteriales</taxon>
        <taxon>Clostridiaceae</taxon>
        <taxon>Clostridium</taxon>
    </lineage>
</organism>
<dbReference type="Pfam" id="PF04973">
    <property type="entry name" value="NMN_transporter"/>
    <property type="match status" value="1"/>
</dbReference>
<feature type="transmembrane region" description="Helical" evidence="8">
    <location>
        <begin position="12"/>
        <end position="32"/>
    </location>
</feature>
<dbReference type="AlphaFoldDB" id="A0A1V4SYB6"/>
<dbReference type="PANTHER" id="PTHR36122:SF2">
    <property type="entry name" value="NICOTINAMIDE RIBOSIDE TRANSPORTER PNUC"/>
    <property type="match status" value="1"/>
</dbReference>
<keyword evidence="7 8" id="KW-0472">Membrane</keyword>
<evidence type="ECO:0000256" key="5">
    <source>
        <dbReference type="ARBA" id="ARBA00022692"/>
    </source>
</evidence>
<dbReference type="GO" id="GO:0005886">
    <property type="term" value="C:plasma membrane"/>
    <property type="evidence" value="ECO:0007669"/>
    <property type="project" value="UniProtKB-SubCell"/>
</dbReference>
<dbReference type="EMBL" id="LTAY01000020">
    <property type="protein sequence ID" value="OPX49933.1"/>
    <property type="molecule type" value="Genomic_DNA"/>
</dbReference>
<evidence type="ECO:0000256" key="7">
    <source>
        <dbReference type="ARBA" id="ARBA00023136"/>
    </source>
</evidence>
<feature type="transmembrane region" description="Helical" evidence="8">
    <location>
        <begin position="66"/>
        <end position="86"/>
    </location>
</feature>
<comment type="subcellular location">
    <subcellularLocation>
        <location evidence="1">Cell membrane</location>
        <topology evidence="1">Multi-pass membrane protein</topology>
    </subcellularLocation>
</comment>
<keyword evidence="5 8" id="KW-0812">Transmembrane</keyword>
<evidence type="ECO:0000256" key="1">
    <source>
        <dbReference type="ARBA" id="ARBA00004651"/>
    </source>
</evidence>
<feature type="transmembrane region" description="Helical" evidence="8">
    <location>
        <begin position="132"/>
        <end position="150"/>
    </location>
</feature>
<dbReference type="OrthoDB" id="9791248at2"/>
<evidence type="ECO:0000313" key="9">
    <source>
        <dbReference type="EMBL" id="OPX49933.1"/>
    </source>
</evidence>
<feature type="transmembrane region" description="Helical" evidence="8">
    <location>
        <begin position="38"/>
        <end position="59"/>
    </location>
</feature>
<dbReference type="InterPro" id="IPR006419">
    <property type="entry name" value="NMN_transpt_PnuC"/>
</dbReference>
<comment type="similarity">
    <text evidence="2">Belongs to the nicotinamide ribonucleoside (NR) uptake permease (TC 4.B.1) family.</text>
</comment>
<evidence type="ECO:0000256" key="4">
    <source>
        <dbReference type="ARBA" id="ARBA00022475"/>
    </source>
</evidence>
<accession>A0A1V4SYB6</accession>
<dbReference type="NCBIfam" id="TIGR01528">
    <property type="entry name" value="NMN_trans_PnuC"/>
    <property type="match status" value="1"/>
</dbReference>
<evidence type="ECO:0000256" key="3">
    <source>
        <dbReference type="ARBA" id="ARBA00022448"/>
    </source>
</evidence>
<name>A0A1V4SYB6_9CLOT</name>
<feature type="transmembrane region" description="Helical" evidence="8">
    <location>
        <begin position="92"/>
        <end position="111"/>
    </location>
</feature>
<dbReference type="RefSeq" id="WP_080021780.1">
    <property type="nucleotide sequence ID" value="NZ_LTAY01000020.1"/>
</dbReference>
<keyword evidence="3" id="KW-0813">Transport</keyword>
<dbReference type="PANTHER" id="PTHR36122">
    <property type="entry name" value="NICOTINAMIDE RIBOSIDE TRANSPORTER PNUC"/>
    <property type="match status" value="1"/>
</dbReference>
<evidence type="ECO:0000256" key="6">
    <source>
        <dbReference type="ARBA" id="ARBA00022989"/>
    </source>
</evidence>
<reference evidence="9 10" key="1">
    <citation type="submission" date="2016-02" db="EMBL/GenBank/DDBJ databases">
        <title>Genome sequence of Clostridium thermobutyricum DSM 4928.</title>
        <authorList>
            <person name="Poehlein A."/>
            <person name="Daniel R."/>
        </authorList>
    </citation>
    <scope>NUCLEOTIDE SEQUENCE [LARGE SCALE GENOMIC DNA]</scope>
    <source>
        <strain evidence="9 10">DSM 4928</strain>
    </source>
</reference>
<feature type="transmembrane region" description="Helical" evidence="8">
    <location>
        <begin position="196"/>
        <end position="216"/>
    </location>
</feature>
<keyword evidence="4" id="KW-1003">Cell membrane</keyword>
<feature type="transmembrane region" description="Helical" evidence="8">
    <location>
        <begin position="170"/>
        <end position="189"/>
    </location>
</feature>